<feature type="transmembrane region" description="Helical" evidence="7">
    <location>
        <begin position="317"/>
        <end position="350"/>
    </location>
</feature>
<evidence type="ECO:0000256" key="6">
    <source>
        <dbReference type="ARBA" id="ARBA00038076"/>
    </source>
</evidence>
<dbReference type="AlphaFoldDB" id="A0A4Y3WSU3"/>
<dbReference type="GO" id="GO:0005886">
    <property type="term" value="C:plasma membrane"/>
    <property type="evidence" value="ECO:0007669"/>
    <property type="project" value="UniProtKB-SubCell"/>
</dbReference>
<reference evidence="10 11" key="1">
    <citation type="submission" date="2019-06" db="EMBL/GenBank/DDBJ databases">
        <title>Whole genome shotgun sequence of Pseudonocardia hydrocarbonoxydans NBRC 14498.</title>
        <authorList>
            <person name="Hosoyama A."/>
            <person name="Uohara A."/>
            <person name="Ohji S."/>
            <person name="Ichikawa N."/>
        </authorList>
    </citation>
    <scope>NUCLEOTIDE SEQUENCE [LARGE SCALE GENOMIC DNA]</scope>
    <source>
        <strain evidence="10 11">NBRC 14498</strain>
    </source>
</reference>
<evidence type="ECO:0000256" key="2">
    <source>
        <dbReference type="ARBA" id="ARBA00022475"/>
    </source>
</evidence>
<evidence type="ECO:0000259" key="9">
    <source>
        <dbReference type="Pfam" id="PF12704"/>
    </source>
</evidence>
<sequence>MTVWEAARLALRGLRANKLRSGLTTLGIIIGVAAVIVLVALGNGIQSGFTESFGSLATQITVNANQEGTNGAPRDLTDADVAALDDPVDAPDVVSATPIAGGPVTVQLPGGSRFRTSVTGTTAGYLDVTDRDLVVGRMFDATEERGKAKVAVLAPGPVEDLFAGDAGAALGSEVRIGRTAFRVIGVVAATGQDDVVITPLGTARSFLLGGGDAVSTVVVVARSPEAVPAALAQVTAILDDRQSVDDPAERDYTATAQQSLLDQVNQTLSFLTLFTVAVAAISLIVGGIGVANIMLVTVTERTREIGIRKAIGARRRAILQQFLLESTILAGFGGLVGILLGVGLSTAAAIALPQAIPDFPPPVVDVNSVLISFGISLLIGLVAGGYPANRAARLRPIEALRFQ</sequence>
<dbReference type="InterPro" id="IPR025857">
    <property type="entry name" value="MacB_PCD"/>
</dbReference>
<keyword evidence="5 7" id="KW-0472">Membrane</keyword>
<keyword evidence="2" id="KW-1003">Cell membrane</keyword>
<dbReference type="PANTHER" id="PTHR30572:SF4">
    <property type="entry name" value="ABC TRANSPORTER PERMEASE YTRF"/>
    <property type="match status" value="1"/>
</dbReference>
<feature type="domain" description="ABC3 transporter permease C-terminal" evidence="8">
    <location>
        <begin position="277"/>
        <end position="394"/>
    </location>
</feature>
<dbReference type="RefSeq" id="WP_141280791.1">
    <property type="nucleotide sequence ID" value="NZ_BAAARZ010000006.1"/>
</dbReference>
<dbReference type="InterPro" id="IPR003838">
    <property type="entry name" value="ABC3_permease_C"/>
</dbReference>
<dbReference type="Pfam" id="PF02687">
    <property type="entry name" value="FtsX"/>
    <property type="match status" value="1"/>
</dbReference>
<dbReference type="InterPro" id="IPR050250">
    <property type="entry name" value="Macrolide_Exporter_MacB"/>
</dbReference>
<name>A0A4Y3WSU3_9PSEU</name>
<feature type="transmembrane region" description="Helical" evidence="7">
    <location>
        <begin position="370"/>
        <end position="388"/>
    </location>
</feature>
<evidence type="ECO:0000256" key="4">
    <source>
        <dbReference type="ARBA" id="ARBA00022989"/>
    </source>
</evidence>
<evidence type="ECO:0000313" key="11">
    <source>
        <dbReference type="Proteomes" id="UP000320338"/>
    </source>
</evidence>
<organism evidence="10 11">
    <name type="scientific">Pseudonocardia hydrocarbonoxydans</name>
    <dbReference type="NCBI Taxonomy" id="76726"/>
    <lineage>
        <taxon>Bacteria</taxon>
        <taxon>Bacillati</taxon>
        <taxon>Actinomycetota</taxon>
        <taxon>Actinomycetes</taxon>
        <taxon>Pseudonocardiales</taxon>
        <taxon>Pseudonocardiaceae</taxon>
        <taxon>Pseudonocardia</taxon>
    </lineage>
</organism>
<evidence type="ECO:0000313" key="10">
    <source>
        <dbReference type="EMBL" id="GEC21844.1"/>
    </source>
</evidence>
<keyword evidence="11" id="KW-1185">Reference proteome</keyword>
<evidence type="ECO:0000256" key="5">
    <source>
        <dbReference type="ARBA" id="ARBA00023136"/>
    </source>
</evidence>
<evidence type="ECO:0000256" key="3">
    <source>
        <dbReference type="ARBA" id="ARBA00022692"/>
    </source>
</evidence>
<protein>
    <submittedName>
        <fullName evidence="10">Peptide ABC transporter permease</fullName>
    </submittedName>
</protein>
<dbReference type="Proteomes" id="UP000320338">
    <property type="component" value="Unassembled WGS sequence"/>
</dbReference>
<dbReference type="GO" id="GO:0022857">
    <property type="term" value="F:transmembrane transporter activity"/>
    <property type="evidence" value="ECO:0007669"/>
    <property type="project" value="TreeGrafter"/>
</dbReference>
<dbReference type="OrthoDB" id="9780560at2"/>
<comment type="caution">
    <text evidence="10">The sequence shown here is derived from an EMBL/GenBank/DDBJ whole genome shotgun (WGS) entry which is preliminary data.</text>
</comment>
<feature type="domain" description="MacB-like periplasmic core" evidence="9">
    <location>
        <begin position="21"/>
        <end position="236"/>
    </location>
</feature>
<feature type="transmembrane region" description="Helical" evidence="7">
    <location>
        <begin position="21"/>
        <end position="42"/>
    </location>
</feature>
<comment type="similarity">
    <text evidence="6">Belongs to the ABC-4 integral membrane protein family.</text>
</comment>
<dbReference type="PANTHER" id="PTHR30572">
    <property type="entry name" value="MEMBRANE COMPONENT OF TRANSPORTER-RELATED"/>
    <property type="match status" value="1"/>
</dbReference>
<dbReference type="Pfam" id="PF12704">
    <property type="entry name" value="MacB_PCD"/>
    <property type="match status" value="1"/>
</dbReference>
<gene>
    <name evidence="10" type="ORF">PHY01_41270</name>
</gene>
<proteinExistence type="inferred from homology"/>
<evidence type="ECO:0000256" key="1">
    <source>
        <dbReference type="ARBA" id="ARBA00004651"/>
    </source>
</evidence>
<evidence type="ECO:0000256" key="7">
    <source>
        <dbReference type="SAM" id="Phobius"/>
    </source>
</evidence>
<comment type="subcellular location">
    <subcellularLocation>
        <location evidence="1">Cell membrane</location>
        <topology evidence="1">Multi-pass membrane protein</topology>
    </subcellularLocation>
</comment>
<evidence type="ECO:0000259" key="8">
    <source>
        <dbReference type="Pfam" id="PF02687"/>
    </source>
</evidence>
<feature type="transmembrane region" description="Helical" evidence="7">
    <location>
        <begin position="268"/>
        <end position="296"/>
    </location>
</feature>
<accession>A0A4Y3WSU3</accession>
<keyword evidence="3 7" id="KW-0812">Transmembrane</keyword>
<dbReference type="EMBL" id="BJNG01000037">
    <property type="protein sequence ID" value="GEC21844.1"/>
    <property type="molecule type" value="Genomic_DNA"/>
</dbReference>
<keyword evidence="4 7" id="KW-1133">Transmembrane helix</keyword>